<dbReference type="Proteomes" id="UP000245252">
    <property type="component" value="Unassembled WGS sequence"/>
</dbReference>
<accession>A0A2U2DJS5</accession>
<name>A0A2U2DJS5_9HYPH</name>
<reference evidence="1 2" key="1">
    <citation type="submission" date="2018-05" db="EMBL/GenBank/DDBJ databases">
        <title>The draft genome of strain NS-104.</title>
        <authorList>
            <person name="Hang P."/>
            <person name="Jiang J."/>
        </authorList>
    </citation>
    <scope>NUCLEOTIDE SEQUENCE [LARGE SCALE GENOMIC DNA]</scope>
    <source>
        <strain evidence="1 2">NS-104</strain>
    </source>
</reference>
<organism evidence="1 2">
    <name type="scientific">Metarhizobium album</name>
    <dbReference type="NCBI Taxonomy" id="2182425"/>
    <lineage>
        <taxon>Bacteria</taxon>
        <taxon>Pseudomonadati</taxon>
        <taxon>Pseudomonadota</taxon>
        <taxon>Alphaproteobacteria</taxon>
        <taxon>Hyphomicrobiales</taxon>
        <taxon>Rhizobiaceae</taxon>
        <taxon>Metarhizobium</taxon>
    </lineage>
</organism>
<sequence>MKKQLQQLRLAVVTIVAVCLLVVQAAIGSFALAAAVNSPTVDFYGNPLCIESVRGDDGDTGHVALPDCCTVSCSMHVGFALPVESANFLINPLVVSSGIVQDRYVTAPRITLDYLPAHPRAPPVAA</sequence>
<dbReference type="RefSeq" id="WP_109460991.1">
    <property type="nucleotide sequence ID" value="NZ_QFBC01000015.1"/>
</dbReference>
<dbReference type="EMBL" id="QFBC01000015">
    <property type="protein sequence ID" value="PWE53520.1"/>
    <property type="molecule type" value="Genomic_DNA"/>
</dbReference>
<evidence type="ECO:0008006" key="3">
    <source>
        <dbReference type="Google" id="ProtNLM"/>
    </source>
</evidence>
<evidence type="ECO:0000313" key="1">
    <source>
        <dbReference type="EMBL" id="PWE53520.1"/>
    </source>
</evidence>
<gene>
    <name evidence="1" type="ORF">DEM27_25105</name>
</gene>
<dbReference type="AlphaFoldDB" id="A0A2U2DJS5"/>
<comment type="caution">
    <text evidence="1">The sequence shown here is derived from an EMBL/GenBank/DDBJ whole genome shotgun (WGS) entry which is preliminary data.</text>
</comment>
<protein>
    <recommendedName>
        <fullName evidence="3">DUF2946 domain-containing protein</fullName>
    </recommendedName>
</protein>
<evidence type="ECO:0000313" key="2">
    <source>
        <dbReference type="Proteomes" id="UP000245252"/>
    </source>
</evidence>
<keyword evidence="2" id="KW-1185">Reference proteome</keyword>
<proteinExistence type="predicted"/>
<dbReference type="OrthoDB" id="7365878at2"/>